<evidence type="ECO:0008006" key="3">
    <source>
        <dbReference type="Google" id="ProtNLM"/>
    </source>
</evidence>
<evidence type="ECO:0000313" key="1">
    <source>
        <dbReference type="EMBL" id="GAA2954848.1"/>
    </source>
</evidence>
<gene>
    <name evidence="1" type="ORF">GCM10010446_44800</name>
</gene>
<sequence length="57" mass="6016">MPVPHLGGPPGEAPLVDLLDVNVLGTHHVLEAARRATVPRTVPRVTGFHPTAHRTGP</sequence>
<dbReference type="Gene3D" id="3.40.50.720">
    <property type="entry name" value="NAD(P)-binding Rossmann-like Domain"/>
    <property type="match status" value="1"/>
</dbReference>
<dbReference type="Proteomes" id="UP001500403">
    <property type="component" value="Unassembled WGS sequence"/>
</dbReference>
<organism evidence="1 2">
    <name type="scientific">Streptomyces enissocaesilis</name>
    <dbReference type="NCBI Taxonomy" id="332589"/>
    <lineage>
        <taxon>Bacteria</taxon>
        <taxon>Bacillati</taxon>
        <taxon>Actinomycetota</taxon>
        <taxon>Actinomycetes</taxon>
        <taxon>Kitasatosporales</taxon>
        <taxon>Streptomycetaceae</taxon>
        <taxon>Streptomyces</taxon>
        <taxon>Streptomyces rochei group</taxon>
    </lineage>
</organism>
<accession>A0ABN3XGX5</accession>
<name>A0ABN3XGX5_9ACTN</name>
<comment type="caution">
    <text evidence="1">The sequence shown here is derived from an EMBL/GenBank/DDBJ whole genome shotgun (WGS) entry which is preliminary data.</text>
</comment>
<keyword evidence="2" id="KW-1185">Reference proteome</keyword>
<reference evidence="1 2" key="1">
    <citation type="journal article" date="2019" name="Int. J. Syst. Evol. Microbiol.">
        <title>The Global Catalogue of Microorganisms (GCM) 10K type strain sequencing project: providing services to taxonomists for standard genome sequencing and annotation.</title>
        <authorList>
            <consortium name="The Broad Institute Genomics Platform"/>
            <consortium name="The Broad Institute Genome Sequencing Center for Infectious Disease"/>
            <person name="Wu L."/>
            <person name="Ma J."/>
        </authorList>
    </citation>
    <scope>NUCLEOTIDE SEQUENCE [LARGE SCALE GENOMIC DNA]</scope>
    <source>
        <strain evidence="1 2">JCM 9088</strain>
    </source>
</reference>
<dbReference type="InterPro" id="IPR036291">
    <property type="entry name" value="NAD(P)-bd_dom_sf"/>
</dbReference>
<evidence type="ECO:0000313" key="2">
    <source>
        <dbReference type="Proteomes" id="UP001500403"/>
    </source>
</evidence>
<protein>
    <recommendedName>
        <fullName evidence="3">Oxidoreductase</fullName>
    </recommendedName>
</protein>
<dbReference type="SUPFAM" id="SSF51735">
    <property type="entry name" value="NAD(P)-binding Rossmann-fold domains"/>
    <property type="match status" value="1"/>
</dbReference>
<proteinExistence type="predicted"/>
<dbReference type="EMBL" id="BAAAUD010000044">
    <property type="protein sequence ID" value="GAA2954848.1"/>
    <property type="molecule type" value="Genomic_DNA"/>
</dbReference>
<dbReference type="RefSeq" id="WP_344497331.1">
    <property type="nucleotide sequence ID" value="NZ_BAAAUD010000044.1"/>
</dbReference>